<comment type="subcellular location">
    <subcellularLocation>
        <location evidence="1">Nucleus</location>
    </subcellularLocation>
</comment>
<dbReference type="SUPFAM" id="SSF47459">
    <property type="entry name" value="HLH, helix-loop-helix DNA-binding domain"/>
    <property type="match status" value="1"/>
</dbReference>
<dbReference type="InterPro" id="IPR025610">
    <property type="entry name" value="MYC/MYB_N"/>
</dbReference>
<keyword evidence="3" id="KW-0804">Transcription</keyword>
<evidence type="ECO:0000256" key="1">
    <source>
        <dbReference type="ARBA" id="ARBA00004123"/>
    </source>
</evidence>
<dbReference type="PROSITE" id="PS50888">
    <property type="entry name" value="BHLH"/>
    <property type="match status" value="1"/>
</dbReference>
<evidence type="ECO:0000256" key="4">
    <source>
        <dbReference type="ARBA" id="ARBA00023242"/>
    </source>
</evidence>
<dbReference type="CDD" id="cd11443">
    <property type="entry name" value="bHLH_AtAMS_like"/>
    <property type="match status" value="1"/>
</dbReference>
<accession>A0ABP0YAK3</accession>
<evidence type="ECO:0000256" key="5">
    <source>
        <dbReference type="SAM" id="MobiDB-lite"/>
    </source>
</evidence>
<gene>
    <name evidence="7" type="ORF">CITCOLO1_LOCUS7844</name>
</gene>
<keyword evidence="4" id="KW-0539">Nucleus</keyword>
<organism evidence="7 8">
    <name type="scientific">Citrullus colocynthis</name>
    <name type="common">colocynth</name>
    <dbReference type="NCBI Taxonomy" id="252529"/>
    <lineage>
        <taxon>Eukaryota</taxon>
        <taxon>Viridiplantae</taxon>
        <taxon>Streptophyta</taxon>
        <taxon>Embryophyta</taxon>
        <taxon>Tracheophyta</taxon>
        <taxon>Spermatophyta</taxon>
        <taxon>Magnoliopsida</taxon>
        <taxon>eudicotyledons</taxon>
        <taxon>Gunneridae</taxon>
        <taxon>Pentapetalae</taxon>
        <taxon>rosids</taxon>
        <taxon>fabids</taxon>
        <taxon>Cucurbitales</taxon>
        <taxon>Cucurbitaceae</taxon>
        <taxon>Benincaseae</taxon>
        <taxon>Citrullus</taxon>
    </lineage>
</organism>
<sequence>MQNLMERLRPLVGSKSWDYCVLWKLSQDQRCIEWMDCCCAGTENNQNGGEELLLPFSQVIPCRDTICPHPRASSCELLAQLPCSVPLNSGVYIQTLLSNEPKWLLFSNGTDSTALDETVGTRVLVPFPFGLVELFVAKHASEDQNVIDFVTTQCSISMEQEAIVNSSNMETSFSVDANATNRIQSKPFVADQHAVLRDPDNQFEAQGSTAPTLENTDVGYDISLDRIRLCSSPMNVLQQFNYSSENRNKNEIFNECSQDSFLTDKQGNPYKFSAENEFQEVDTKQGSLMNTSNIHVQFKNTECKEQQGEEKDLVKHENGRSDSISDCSDRIDDEDDTIGKYRRRNGEGPQSKNLVAERKRRKKLNERLYNLRALVPKISKMDKASILGDAIDFVKELQKQVKELQDELEEHSDDENGKTVVSGNNGNQNSLQLPEFLSQNDKAQNSYHMGVLGSGSLLKQNHQDTEGTSNDKTQQMEPQVEVAQIDGNEFFVKVFCENKRGGFMRLMEALNALGLEVTNANVTSYRGLVSNVFKVGKKDSEMVQADDVRDSLLEITKYPCRGWSDIIKAPECIGSRMDYQPHPHPHQHQTQHSSQDKAINSRLHLID</sequence>
<evidence type="ECO:0000313" key="8">
    <source>
        <dbReference type="Proteomes" id="UP001642487"/>
    </source>
</evidence>
<feature type="region of interest" description="Disordered" evidence="5">
    <location>
        <begin position="305"/>
        <end position="359"/>
    </location>
</feature>
<feature type="domain" description="BHLH" evidence="6">
    <location>
        <begin position="348"/>
        <end position="397"/>
    </location>
</feature>
<name>A0ABP0YAK3_9ROSI</name>
<evidence type="ECO:0000256" key="2">
    <source>
        <dbReference type="ARBA" id="ARBA00023015"/>
    </source>
</evidence>
<keyword evidence="2" id="KW-0805">Transcription regulation</keyword>
<dbReference type="InterPro" id="IPR036638">
    <property type="entry name" value="HLH_DNA-bd_sf"/>
</dbReference>
<dbReference type="Proteomes" id="UP001642487">
    <property type="component" value="Chromosome 2"/>
</dbReference>
<dbReference type="InterPro" id="IPR011598">
    <property type="entry name" value="bHLH_dom"/>
</dbReference>
<reference evidence="7 8" key="1">
    <citation type="submission" date="2024-03" db="EMBL/GenBank/DDBJ databases">
        <authorList>
            <person name="Gkanogiannis A."/>
            <person name="Becerra Lopez-Lavalle L."/>
        </authorList>
    </citation>
    <scope>NUCLEOTIDE SEQUENCE [LARGE SCALE GENOMIC DNA]</scope>
</reference>
<feature type="compositionally biased region" description="Polar residues" evidence="5">
    <location>
        <begin position="419"/>
        <end position="432"/>
    </location>
</feature>
<dbReference type="Gene3D" id="4.10.280.10">
    <property type="entry name" value="Helix-loop-helix DNA-binding domain"/>
    <property type="match status" value="1"/>
</dbReference>
<dbReference type="PANTHER" id="PTHR31945:SF11">
    <property type="entry name" value="TRANSCRIPTION FACTOR ABORTED MICROSPORES"/>
    <property type="match status" value="1"/>
</dbReference>
<dbReference type="Pfam" id="PF14215">
    <property type="entry name" value="bHLH-MYC_N"/>
    <property type="match status" value="1"/>
</dbReference>
<proteinExistence type="predicted"/>
<dbReference type="PANTHER" id="PTHR31945">
    <property type="entry name" value="TRANSCRIPTION FACTOR SCREAM2-RELATED"/>
    <property type="match status" value="1"/>
</dbReference>
<dbReference type="EMBL" id="OZ021736">
    <property type="protein sequence ID" value="CAK9315998.1"/>
    <property type="molecule type" value="Genomic_DNA"/>
</dbReference>
<feature type="region of interest" description="Disordered" evidence="5">
    <location>
        <begin position="575"/>
        <end position="600"/>
    </location>
</feature>
<evidence type="ECO:0000259" key="6">
    <source>
        <dbReference type="PROSITE" id="PS50888"/>
    </source>
</evidence>
<dbReference type="InterPro" id="IPR054502">
    <property type="entry name" value="bHLH-TF_ACT-like_plant"/>
</dbReference>
<keyword evidence="8" id="KW-1185">Reference proteome</keyword>
<dbReference type="SMART" id="SM00353">
    <property type="entry name" value="HLH"/>
    <property type="match status" value="1"/>
</dbReference>
<dbReference type="Pfam" id="PF22754">
    <property type="entry name" value="bHLH-TF_ACT-like_plant"/>
    <property type="match status" value="1"/>
</dbReference>
<feature type="region of interest" description="Disordered" evidence="5">
    <location>
        <begin position="405"/>
        <end position="432"/>
    </location>
</feature>
<evidence type="ECO:0000256" key="3">
    <source>
        <dbReference type="ARBA" id="ARBA00023163"/>
    </source>
</evidence>
<evidence type="ECO:0000313" key="7">
    <source>
        <dbReference type="EMBL" id="CAK9315998.1"/>
    </source>
</evidence>
<feature type="compositionally biased region" description="Basic and acidic residues" evidence="5">
    <location>
        <begin position="305"/>
        <end position="320"/>
    </location>
</feature>
<dbReference type="Pfam" id="PF00010">
    <property type="entry name" value="HLH"/>
    <property type="match status" value="1"/>
</dbReference>
<protein>
    <recommendedName>
        <fullName evidence="6">BHLH domain-containing protein</fullName>
    </recommendedName>
</protein>
<dbReference type="InterPro" id="IPR051358">
    <property type="entry name" value="TF_AMS/ICE1/BHLH6-like"/>
</dbReference>